<keyword evidence="9" id="KW-1185">Reference proteome</keyword>
<keyword evidence="6" id="KW-0812">Transmembrane</keyword>
<dbReference type="NCBIfam" id="TIGR02771">
    <property type="entry name" value="TraF_Ti"/>
    <property type="match status" value="1"/>
</dbReference>
<dbReference type="Gene3D" id="2.10.109.10">
    <property type="entry name" value="Umud Fragment, subunit A"/>
    <property type="match status" value="1"/>
</dbReference>
<sequence>MRPSVVFLVCIMGCAGVLFFEGGFRFNATASMPRGVYQLVPGQAVVIEHGALVSFCLEDTTFTPLALERGYLRPGSCPGGLQPLLKVVAGLPGDEVGLAPDGIWINGRLQPESQAHSQDSSGRPLPPIALRSGRIPQGMALILSSGHPGGFDGRYFGLVPLTSLQLVKPVQLFDTGEK</sequence>
<evidence type="ECO:0000256" key="2">
    <source>
        <dbReference type="ARBA" id="ARBA00005849"/>
    </source>
</evidence>
<dbReference type="Pfam" id="PF10502">
    <property type="entry name" value="Peptidase_S26"/>
    <property type="match status" value="1"/>
</dbReference>
<dbReference type="RefSeq" id="WP_129349112.1">
    <property type="nucleotide sequence ID" value="NZ_CP026538.1"/>
</dbReference>
<evidence type="ECO:0000256" key="6">
    <source>
        <dbReference type="SAM" id="Phobius"/>
    </source>
</evidence>
<comment type="similarity">
    <text evidence="2">Belongs to the peptidase S26C family.</text>
</comment>
<feature type="domain" description="Peptidase S26" evidence="7">
    <location>
        <begin position="6"/>
        <end position="163"/>
    </location>
</feature>
<dbReference type="InterPro" id="IPR036286">
    <property type="entry name" value="LexA/Signal_pep-like_sf"/>
</dbReference>
<reference evidence="8 9" key="1">
    <citation type="submission" date="2018-02" db="EMBL/GenBank/DDBJ databases">
        <title>Genome sequence of Desulfovibrio carbinolicus DSM 3852.</title>
        <authorList>
            <person name="Wilbanks E."/>
            <person name="Skennerton C.T."/>
            <person name="Orphan V.J."/>
        </authorList>
    </citation>
    <scope>NUCLEOTIDE SEQUENCE [LARGE SCALE GENOMIC DNA]</scope>
    <source>
        <strain evidence="8 9">DSM 3852</strain>
    </source>
</reference>
<dbReference type="InterPro" id="IPR014139">
    <property type="entry name" value="Peptidase_S26C_TraF"/>
</dbReference>
<dbReference type="EMBL" id="CP026538">
    <property type="protein sequence ID" value="QAZ66127.1"/>
    <property type="molecule type" value="Genomic_DNA"/>
</dbReference>
<dbReference type="KEGG" id="dcb:C3Y92_02265"/>
<evidence type="ECO:0000313" key="9">
    <source>
        <dbReference type="Proteomes" id="UP000293296"/>
    </source>
</evidence>
<dbReference type="Proteomes" id="UP000293296">
    <property type="component" value="Chromosome"/>
</dbReference>
<evidence type="ECO:0000256" key="4">
    <source>
        <dbReference type="ARBA" id="ARBA00022764"/>
    </source>
</evidence>
<evidence type="ECO:0000256" key="5">
    <source>
        <dbReference type="ARBA" id="ARBA00022971"/>
    </source>
</evidence>
<keyword evidence="3" id="KW-0732">Signal</keyword>
<dbReference type="GO" id="GO:0004252">
    <property type="term" value="F:serine-type endopeptidase activity"/>
    <property type="evidence" value="ECO:0007669"/>
    <property type="project" value="InterPro"/>
</dbReference>
<gene>
    <name evidence="8" type="primary">traF</name>
    <name evidence="8" type="ORF">C3Y92_02265</name>
</gene>
<keyword evidence="4" id="KW-0574">Periplasm</keyword>
<dbReference type="GO" id="GO:0006465">
    <property type="term" value="P:signal peptide processing"/>
    <property type="evidence" value="ECO:0007669"/>
    <property type="project" value="InterPro"/>
</dbReference>
<evidence type="ECO:0000313" key="8">
    <source>
        <dbReference type="EMBL" id="QAZ66127.1"/>
    </source>
</evidence>
<keyword evidence="6" id="KW-1133">Transmembrane helix</keyword>
<proteinExistence type="inferred from homology"/>
<dbReference type="InterPro" id="IPR019533">
    <property type="entry name" value="Peptidase_S26"/>
</dbReference>
<feature type="transmembrane region" description="Helical" evidence="6">
    <location>
        <begin position="6"/>
        <end position="24"/>
    </location>
</feature>
<dbReference type="GO" id="GO:0042597">
    <property type="term" value="C:periplasmic space"/>
    <property type="evidence" value="ECO:0007669"/>
    <property type="project" value="UniProtKB-SubCell"/>
</dbReference>
<evidence type="ECO:0000256" key="1">
    <source>
        <dbReference type="ARBA" id="ARBA00004418"/>
    </source>
</evidence>
<evidence type="ECO:0000256" key="3">
    <source>
        <dbReference type="ARBA" id="ARBA00022729"/>
    </source>
</evidence>
<name>A0A4P6HGQ0_9BACT</name>
<evidence type="ECO:0000259" key="7">
    <source>
        <dbReference type="Pfam" id="PF10502"/>
    </source>
</evidence>
<organism evidence="8 9">
    <name type="scientific">Solidesulfovibrio carbinolicus</name>
    <dbReference type="NCBI Taxonomy" id="296842"/>
    <lineage>
        <taxon>Bacteria</taxon>
        <taxon>Pseudomonadati</taxon>
        <taxon>Thermodesulfobacteriota</taxon>
        <taxon>Desulfovibrionia</taxon>
        <taxon>Desulfovibrionales</taxon>
        <taxon>Desulfovibrionaceae</taxon>
        <taxon>Solidesulfovibrio</taxon>
    </lineage>
</organism>
<dbReference type="AlphaFoldDB" id="A0A4P6HGQ0"/>
<protein>
    <submittedName>
        <fullName evidence="8">Conjugative transfer signal peptidase TraF</fullName>
    </submittedName>
</protein>
<keyword evidence="5" id="KW-0184">Conjugation</keyword>
<dbReference type="OrthoDB" id="5360818at2"/>
<dbReference type="SUPFAM" id="SSF51306">
    <property type="entry name" value="LexA/Signal peptidase"/>
    <property type="match status" value="1"/>
</dbReference>
<accession>A0A4P6HGQ0</accession>
<comment type="subcellular location">
    <subcellularLocation>
        <location evidence="1">Periplasm</location>
    </subcellularLocation>
</comment>
<keyword evidence="6" id="KW-0472">Membrane</keyword>